<evidence type="ECO:0000256" key="2">
    <source>
        <dbReference type="ARBA" id="ARBA00022692"/>
    </source>
</evidence>
<feature type="transmembrane region" description="Helical" evidence="5">
    <location>
        <begin position="120"/>
        <end position="140"/>
    </location>
</feature>
<dbReference type="InterPro" id="IPR006214">
    <property type="entry name" value="Bax_inhibitor_1-related"/>
</dbReference>
<keyword evidence="4 5" id="KW-0472">Membrane</keyword>
<evidence type="ECO:0000313" key="6">
    <source>
        <dbReference type="Proteomes" id="UP001652628"/>
    </source>
</evidence>
<keyword evidence="2 5" id="KW-0812">Transmembrane</keyword>
<dbReference type="GeneID" id="108017216"/>
<dbReference type="PANTHER" id="PTHR23291">
    <property type="entry name" value="BAX INHIBITOR-RELATED"/>
    <property type="match status" value="1"/>
</dbReference>
<dbReference type="Proteomes" id="UP001652628">
    <property type="component" value="Chromosome 3"/>
</dbReference>
<evidence type="ECO:0000256" key="4">
    <source>
        <dbReference type="ARBA" id="ARBA00023136"/>
    </source>
</evidence>
<comment type="subcellular location">
    <subcellularLocation>
        <location evidence="1">Membrane</location>
        <topology evidence="1">Multi-pass membrane protein</topology>
    </subcellularLocation>
</comment>
<dbReference type="RefSeq" id="XP_016939702.3">
    <property type="nucleotide sequence ID" value="XM_017084213.4"/>
</dbReference>
<proteinExistence type="inferred from homology"/>
<feature type="transmembrane region" description="Helical" evidence="5">
    <location>
        <begin position="57"/>
        <end position="77"/>
    </location>
</feature>
<keyword evidence="6" id="KW-1185">Reference proteome</keyword>
<feature type="transmembrane region" description="Helical" evidence="5">
    <location>
        <begin position="177"/>
        <end position="195"/>
    </location>
</feature>
<reference evidence="7" key="1">
    <citation type="submission" date="2025-08" db="UniProtKB">
        <authorList>
            <consortium name="RefSeq"/>
        </authorList>
    </citation>
    <scope>IDENTIFICATION</scope>
</reference>
<name>A0AB39ZNH4_DROSZ</name>
<dbReference type="CDD" id="cd10428">
    <property type="entry name" value="LFG_like"/>
    <property type="match status" value="1"/>
</dbReference>
<organism evidence="6 7">
    <name type="scientific">Drosophila suzukii</name>
    <name type="common">Spotted-wing drosophila fruit fly</name>
    <dbReference type="NCBI Taxonomy" id="28584"/>
    <lineage>
        <taxon>Eukaryota</taxon>
        <taxon>Metazoa</taxon>
        <taxon>Ecdysozoa</taxon>
        <taxon>Arthropoda</taxon>
        <taxon>Hexapoda</taxon>
        <taxon>Insecta</taxon>
        <taxon>Pterygota</taxon>
        <taxon>Neoptera</taxon>
        <taxon>Endopterygota</taxon>
        <taxon>Diptera</taxon>
        <taxon>Brachycera</taxon>
        <taxon>Muscomorpha</taxon>
        <taxon>Ephydroidea</taxon>
        <taxon>Drosophilidae</taxon>
        <taxon>Drosophila</taxon>
        <taxon>Sophophora</taxon>
    </lineage>
</organism>
<accession>A0AB39ZNH4</accession>
<gene>
    <name evidence="7" type="primary">Recs1</name>
</gene>
<feature type="transmembrane region" description="Helical" evidence="5">
    <location>
        <begin position="146"/>
        <end position="165"/>
    </location>
</feature>
<feature type="transmembrane region" description="Helical" evidence="5">
    <location>
        <begin position="238"/>
        <end position="259"/>
    </location>
</feature>
<dbReference type="PANTHER" id="PTHR23291:SF47">
    <property type="entry name" value="TRANSMEMBRANE BAX INHIBITOR MOTIF CONTAINING 7"/>
    <property type="match status" value="1"/>
</dbReference>
<keyword evidence="3 5" id="KW-1133">Transmembrane helix</keyword>
<feature type="transmembrane region" description="Helical" evidence="5">
    <location>
        <begin position="89"/>
        <end position="108"/>
    </location>
</feature>
<feature type="transmembrane region" description="Helical" evidence="5">
    <location>
        <begin position="201"/>
        <end position="218"/>
    </location>
</feature>
<dbReference type="AlphaFoldDB" id="A0AB39ZNH4"/>
<protein>
    <submittedName>
        <fullName evidence="7">Protein lifeguard 1</fullName>
    </submittedName>
</protein>
<evidence type="ECO:0000256" key="5">
    <source>
        <dbReference type="RuleBase" id="RU004379"/>
    </source>
</evidence>
<evidence type="ECO:0000313" key="7">
    <source>
        <dbReference type="RefSeq" id="XP_016939702.3"/>
    </source>
</evidence>
<comment type="similarity">
    <text evidence="5">Belongs to the BI1 family.</text>
</comment>
<dbReference type="Pfam" id="PF01027">
    <property type="entry name" value="Bax1-I"/>
    <property type="match status" value="1"/>
</dbReference>
<evidence type="ECO:0000256" key="1">
    <source>
        <dbReference type="ARBA" id="ARBA00004141"/>
    </source>
</evidence>
<sequence length="263" mass="29241">MLAVGEPAQQYGNRSHQAECIPLGRYPAYGSDMDPEGQDKSAEFCNASIRRGFMRKVYLILLVQLVTSLVFIVGFNYDKEVRQTVTENTLIFLGALFLGLIALVVLACNENLRRRTPTNFILLAIFTISESLLLGVASCRYAPKEIFLAVVITTAVCLGLTCFALQTRYDFTMMGGILMSCLLVLLLFGIMTIFVGEGLFTTIYACLSALLFSIYLVYDTQLMMGGRHRFSISPEEYIFAALNLYMDVINVFMDILQVLGGAD</sequence>
<evidence type="ECO:0000256" key="3">
    <source>
        <dbReference type="ARBA" id="ARBA00022989"/>
    </source>
</evidence>
<dbReference type="GO" id="GO:0016020">
    <property type="term" value="C:membrane"/>
    <property type="evidence" value="ECO:0007669"/>
    <property type="project" value="UniProtKB-SubCell"/>
</dbReference>